<protein>
    <submittedName>
        <fullName evidence="1">Cellulase family glycosylhydrolase</fullName>
    </submittedName>
</protein>
<name>A0ABP8TAD8_9ACTN</name>
<comment type="caution">
    <text evidence="1">The sequence shown here is derived from an EMBL/GenBank/DDBJ whole genome shotgun (WGS) entry which is preliminary data.</text>
</comment>
<dbReference type="Gene3D" id="3.20.20.80">
    <property type="entry name" value="Glycosidases"/>
    <property type="match status" value="1"/>
</dbReference>
<evidence type="ECO:0000313" key="1">
    <source>
        <dbReference type="EMBL" id="GAA4600694.1"/>
    </source>
</evidence>
<proteinExistence type="predicted"/>
<organism evidence="1 2">
    <name type="scientific">Actinoallomurus liliacearum</name>
    <dbReference type="NCBI Taxonomy" id="1080073"/>
    <lineage>
        <taxon>Bacteria</taxon>
        <taxon>Bacillati</taxon>
        <taxon>Actinomycetota</taxon>
        <taxon>Actinomycetes</taxon>
        <taxon>Streptosporangiales</taxon>
        <taxon>Thermomonosporaceae</taxon>
        <taxon>Actinoallomurus</taxon>
    </lineage>
</organism>
<dbReference type="InterPro" id="IPR017853">
    <property type="entry name" value="GH"/>
</dbReference>
<dbReference type="SUPFAM" id="SSF51445">
    <property type="entry name" value="(Trans)glycosidases"/>
    <property type="match status" value="1"/>
</dbReference>
<evidence type="ECO:0000313" key="2">
    <source>
        <dbReference type="Proteomes" id="UP001500212"/>
    </source>
</evidence>
<keyword evidence="2" id="KW-1185">Reference proteome</keyword>
<dbReference type="EMBL" id="BAABHJ010000001">
    <property type="protein sequence ID" value="GAA4600694.1"/>
    <property type="molecule type" value="Genomic_DNA"/>
</dbReference>
<accession>A0ABP8TAD8</accession>
<gene>
    <name evidence="1" type="ORF">GCM10023195_00770</name>
</gene>
<dbReference type="InterPro" id="IPR006311">
    <property type="entry name" value="TAT_signal"/>
</dbReference>
<dbReference type="RefSeq" id="WP_345346271.1">
    <property type="nucleotide sequence ID" value="NZ_BAABHJ010000001.1"/>
</dbReference>
<dbReference type="PROSITE" id="PS51318">
    <property type="entry name" value="TAT"/>
    <property type="match status" value="1"/>
</dbReference>
<dbReference type="Proteomes" id="UP001500212">
    <property type="component" value="Unassembled WGS sequence"/>
</dbReference>
<sequence length="464" mass="51881">MPELPSASADDQPSMARRRFLGATAGAAAISTLLNPATASAATATRTGVPAPADRGRHRPVRFGVNYVPSENWWFSWSDWKRASIAADLDDIASLGMDHIRIMLLWPELQPNATYVRGEQLDRLEELLDLADDRHLDVQVTVLNGAVSGVLFVPPHLIDNGNGKIRNVLTDPVAIEREQWVLGRIAERIGRHRRFMGFDLSNEIHWFAIPLGMTATQAQGDAWHTALFDTCEKVAPGRIHVSGIDHWPWQNNAYWTRHGLATAGTMTANHTWAGWTQVIQRYGSLSTASTHYSEFFIELIKAFHTDLDRKVWIEETGVSTVWMNAADIPSWTERSIRSMADCDHLFGITWWDSHDLNPKLSGYVDLEYDLGLFTNDRKIKPIGRTIRKVIAEFDAHPPAPRVRTTALVLPDDMIPAADYGGFFEPFMKLVAAGTRPAVVLRSRSTDTAYLAARGIERLVTLDQV</sequence>
<reference evidence="2" key="1">
    <citation type="journal article" date="2019" name="Int. J. Syst. Evol. Microbiol.">
        <title>The Global Catalogue of Microorganisms (GCM) 10K type strain sequencing project: providing services to taxonomists for standard genome sequencing and annotation.</title>
        <authorList>
            <consortium name="The Broad Institute Genomics Platform"/>
            <consortium name="The Broad Institute Genome Sequencing Center for Infectious Disease"/>
            <person name="Wu L."/>
            <person name="Ma J."/>
        </authorList>
    </citation>
    <scope>NUCLEOTIDE SEQUENCE [LARGE SCALE GENOMIC DNA]</scope>
    <source>
        <strain evidence="2">JCM 17938</strain>
    </source>
</reference>